<evidence type="ECO:0000313" key="11">
    <source>
        <dbReference type="EMBL" id="AZN29581.1"/>
    </source>
</evidence>
<dbReference type="GO" id="GO:0003677">
    <property type="term" value="F:DNA binding"/>
    <property type="evidence" value="ECO:0007669"/>
    <property type="project" value="UniProtKB-KW"/>
</dbReference>
<dbReference type="SMART" id="SM00490">
    <property type="entry name" value="HELICc"/>
    <property type="match status" value="1"/>
</dbReference>
<dbReference type="PANTHER" id="PTHR47964:SF1">
    <property type="entry name" value="ATP-DEPENDENT DNA HELICASE HOMOLOG RECG, CHLOROPLASTIC"/>
    <property type="match status" value="1"/>
</dbReference>
<name>A0A3S8Z7Q8_9ACTO</name>
<feature type="domain" description="Helicase C-terminal" evidence="10">
    <location>
        <begin position="485"/>
        <end position="659"/>
    </location>
</feature>
<dbReference type="InterPro" id="IPR045562">
    <property type="entry name" value="RecG_dom3_C"/>
</dbReference>
<keyword evidence="12" id="KW-1185">Reference proteome</keyword>
<keyword evidence="4 11" id="KW-0347">Helicase</keyword>
<evidence type="ECO:0000313" key="12">
    <source>
        <dbReference type="Proteomes" id="UP000270021"/>
    </source>
</evidence>
<evidence type="ECO:0000256" key="6">
    <source>
        <dbReference type="ARBA" id="ARBA00023125"/>
    </source>
</evidence>
<dbReference type="KEGG" id="fsl:EJO69_04110"/>
<dbReference type="Proteomes" id="UP000270021">
    <property type="component" value="Chromosome"/>
</dbReference>
<dbReference type="AlphaFoldDB" id="A0A3S8Z7Q8"/>
<dbReference type="SUPFAM" id="SSF52540">
    <property type="entry name" value="P-loop containing nucleoside triphosphate hydrolases"/>
    <property type="match status" value="2"/>
</dbReference>
<dbReference type="InterPro" id="IPR033454">
    <property type="entry name" value="RecG_wedge"/>
</dbReference>
<protein>
    <recommendedName>
        <fullName evidence="8">Probable DNA 3'-5' helicase RecG</fullName>
    </recommendedName>
</protein>
<dbReference type="PANTHER" id="PTHR47964">
    <property type="entry name" value="ATP-DEPENDENT DNA HELICASE HOMOLOG RECG, CHLOROPLASTIC"/>
    <property type="match status" value="1"/>
</dbReference>
<dbReference type="InterPro" id="IPR027417">
    <property type="entry name" value="P-loop_NTPase"/>
</dbReference>
<dbReference type="Pfam" id="PF00271">
    <property type="entry name" value="Helicase_C"/>
    <property type="match status" value="1"/>
</dbReference>
<keyword evidence="5" id="KW-0067">ATP-binding</keyword>
<evidence type="ECO:0000256" key="1">
    <source>
        <dbReference type="ARBA" id="ARBA00022741"/>
    </source>
</evidence>
<dbReference type="InterPro" id="IPR014001">
    <property type="entry name" value="Helicase_ATP-bd"/>
</dbReference>
<accession>A0A3S8Z7Q8</accession>
<evidence type="ECO:0000256" key="8">
    <source>
        <dbReference type="ARBA" id="ARBA00049819"/>
    </source>
</evidence>
<dbReference type="Gene3D" id="2.40.50.140">
    <property type="entry name" value="Nucleic acid-binding proteins"/>
    <property type="match status" value="1"/>
</dbReference>
<dbReference type="Pfam" id="PF17191">
    <property type="entry name" value="RecG_wedge"/>
    <property type="match status" value="1"/>
</dbReference>
<evidence type="ECO:0000259" key="10">
    <source>
        <dbReference type="PROSITE" id="PS51194"/>
    </source>
</evidence>
<evidence type="ECO:0000256" key="3">
    <source>
        <dbReference type="ARBA" id="ARBA00022801"/>
    </source>
</evidence>
<dbReference type="PROSITE" id="PS51192">
    <property type="entry name" value="HELICASE_ATP_BIND_1"/>
    <property type="match status" value="1"/>
</dbReference>
<keyword evidence="1" id="KW-0547">Nucleotide-binding</keyword>
<dbReference type="SMART" id="SM00487">
    <property type="entry name" value="DEXDc"/>
    <property type="match status" value="1"/>
</dbReference>
<evidence type="ECO:0000256" key="7">
    <source>
        <dbReference type="ARBA" id="ARBA00023204"/>
    </source>
</evidence>
<organism evidence="11 12">
    <name type="scientific">Flaviflexus salsibiostraticola</name>
    <dbReference type="NCBI Taxonomy" id="1282737"/>
    <lineage>
        <taxon>Bacteria</taxon>
        <taxon>Bacillati</taxon>
        <taxon>Actinomycetota</taxon>
        <taxon>Actinomycetes</taxon>
        <taxon>Actinomycetales</taxon>
        <taxon>Actinomycetaceae</taxon>
        <taxon>Flaviflexus</taxon>
    </lineage>
</organism>
<proteinExistence type="predicted"/>
<feature type="domain" description="Helicase ATP-binding" evidence="9">
    <location>
        <begin position="292"/>
        <end position="463"/>
    </location>
</feature>
<evidence type="ECO:0000256" key="4">
    <source>
        <dbReference type="ARBA" id="ARBA00022806"/>
    </source>
</evidence>
<dbReference type="Pfam" id="PF19833">
    <property type="entry name" value="RecG_dom3_C"/>
    <property type="match status" value="1"/>
</dbReference>
<dbReference type="Gene3D" id="3.40.50.300">
    <property type="entry name" value="P-loop containing nucleotide triphosphate hydrolases"/>
    <property type="match status" value="2"/>
</dbReference>
<dbReference type="CDD" id="cd04488">
    <property type="entry name" value="RecG_wedge_OBF"/>
    <property type="match status" value="1"/>
</dbReference>
<keyword evidence="3" id="KW-0378">Hydrolase</keyword>
<dbReference type="Pfam" id="PF00270">
    <property type="entry name" value="DEAD"/>
    <property type="match status" value="1"/>
</dbReference>
<keyword evidence="6" id="KW-0238">DNA-binding</keyword>
<dbReference type="InterPro" id="IPR001650">
    <property type="entry name" value="Helicase_C-like"/>
</dbReference>
<keyword evidence="2" id="KW-0227">DNA damage</keyword>
<dbReference type="GO" id="GO:0005524">
    <property type="term" value="F:ATP binding"/>
    <property type="evidence" value="ECO:0007669"/>
    <property type="project" value="UniProtKB-KW"/>
</dbReference>
<sequence length="732" mass="79017">MMKAVATDGRTLLERPLDRLVGARTAKALEKLDLHTAGDLLRHAPRRYVHRGELVPLSRAVEGESVTVVAHVLGTSMRPMNARRGFLLKVTISDGRHDMSLTFFAKSPRPLAFHESKLQPGTLATFSGTVSSYRGELQLTHPEYQLLEDEGEVDEKDIARPLPLYPAAVNVPTWTIEKAVGSILDQVGPGDIPEPLPEPFRTQHGLLGAFEALVALHRPQTDADWQRGRERMKFEEALILQTVLAQRGHEATAVDSEPRPRRSAGIAAEFDRRLPFDLTEGQVAVGEQISADLASTRPMNRLLQGDVGSGKTIVALRAMLQVVDSGGQAALLAPTEVLAEQHHRSILAMLGDLAAGGMLGGSDIGTRVDLLTGSLGAKAKRSVLGRLAGGETGIIVGTHALISDHVQIPYLSLAVVDEQHRFGVDQRDALRANAGVNLLVMTATPIPRTLAMTVFGDLEVSELTEVPAGRQEVSTTIVPAGRRAWVDRVWERVAEEVADGGRAFIVCPRINPDDEAAGLEASDEEARPPLSTVVETAQMLRDHPALAGIDVGILTGPMSAEEKNSAMAALQSGETPVLVATTVIEVGVDVPDATIMVILDADRFGLSQLHQLRGRIGRGTRPGICLALSWAPEGTVADERLAAFAATRDGFALAEKDLELRREGDVLGASQSGVRSHLRHLEIRKDVRIIEMVRDNAAAYIAEDPTLQEWPGLRAAVDEARRMTETDYLGRS</sequence>
<dbReference type="EMBL" id="CP034438">
    <property type="protein sequence ID" value="AZN29581.1"/>
    <property type="molecule type" value="Genomic_DNA"/>
</dbReference>
<dbReference type="InterPro" id="IPR047112">
    <property type="entry name" value="RecG/Mfd"/>
</dbReference>
<reference evidence="11 12" key="1">
    <citation type="submission" date="2018-12" db="EMBL/GenBank/DDBJ databases">
        <title>Complete genome sequence of Flaviflexus salsibiostraticola KCTC 33148.</title>
        <authorList>
            <person name="Bae J.-W."/>
        </authorList>
    </citation>
    <scope>NUCLEOTIDE SEQUENCE [LARGE SCALE GENOMIC DNA]</scope>
    <source>
        <strain evidence="11 12">KCTC 33148</strain>
    </source>
</reference>
<dbReference type="PROSITE" id="PS51194">
    <property type="entry name" value="HELICASE_CTER"/>
    <property type="match status" value="1"/>
</dbReference>
<evidence type="ECO:0000256" key="5">
    <source>
        <dbReference type="ARBA" id="ARBA00022840"/>
    </source>
</evidence>
<dbReference type="GO" id="GO:0003678">
    <property type="term" value="F:DNA helicase activity"/>
    <property type="evidence" value="ECO:0007669"/>
    <property type="project" value="TreeGrafter"/>
</dbReference>
<dbReference type="InterPro" id="IPR012340">
    <property type="entry name" value="NA-bd_OB-fold"/>
</dbReference>
<evidence type="ECO:0000256" key="2">
    <source>
        <dbReference type="ARBA" id="ARBA00022763"/>
    </source>
</evidence>
<dbReference type="GO" id="GO:0006281">
    <property type="term" value="P:DNA repair"/>
    <property type="evidence" value="ECO:0007669"/>
    <property type="project" value="UniProtKB-KW"/>
</dbReference>
<keyword evidence="7" id="KW-0234">DNA repair</keyword>
<dbReference type="RefSeq" id="WP_126039565.1">
    <property type="nucleotide sequence ID" value="NZ_CP034438.1"/>
</dbReference>
<dbReference type="InterPro" id="IPR011545">
    <property type="entry name" value="DEAD/DEAH_box_helicase_dom"/>
</dbReference>
<gene>
    <name evidence="11" type="ORF">EJO69_04110</name>
</gene>
<evidence type="ECO:0000259" key="9">
    <source>
        <dbReference type="PROSITE" id="PS51192"/>
    </source>
</evidence>
<dbReference type="GO" id="GO:0016787">
    <property type="term" value="F:hydrolase activity"/>
    <property type="evidence" value="ECO:0007669"/>
    <property type="project" value="UniProtKB-KW"/>
</dbReference>
<dbReference type="OrthoDB" id="9804325at2"/>
<dbReference type="SUPFAM" id="SSF50249">
    <property type="entry name" value="Nucleic acid-binding proteins"/>
    <property type="match status" value="1"/>
</dbReference>